<evidence type="ECO:0000256" key="1">
    <source>
        <dbReference type="SAM" id="SignalP"/>
    </source>
</evidence>
<evidence type="ECO:0000313" key="3">
    <source>
        <dbReference type="Proteomes" id="UP000249620"/>
    </source>
</evidence>
<feature type="signal peptide" evidence="1">
    <location>
        <begin position="1"/>
        <end position="19"/>
    </location>
</feature>
<protein>
    <submittedName>
        <fullName evidence="2">Uncharacterized protein</fullName>
    </submittedName>
</protein>
<keyword evidence="3" id="KW-1185">Reference proteome</keyword>
<keyword evidence="1" id="KW-0732">Signal</keyword>
<evidence type="ECO:0000313" key="2">
    <source>
        <dbReference type="EMBL" id="RAK24316.1"/>
    </source>
</evidence>
<proteinExistence type="predicted"/>
<comment type="caution">
    <text evidence="2">The sequence shown here is derived from an EMBL/GenBank/DDBJ whole genome shotgun (WGS) entry which is preliminary data.</text>
</comment>
<dbReference type="RefSeq" id="WP_111566113.1">
    <property type="nucleotide sequence ID" value="NZ_QLMI01000002.1"/>
</dbReference>
<sequence length="488" mass="51972">MKKTLLLVTSFLFTLNVFSQVGIGTTDILNGVEFQIESNSKGLLIPRVALTATNVVAPVGPAPIATGVLIFNTATAGAGITAVSPGFYYWSGIEWVALKSSPLAASQDWSLTGNTGTNPSTNFLGTTDNQNFQIRTNNTNRVTVENDGQVIFGNNTAPSANTLTTINAGAGQIGLFVNSNNSARTIRALNATNTQFVIDGGNLDANGGRGVIGISANLAANATSTVMGVLGVGGRTTFTELPGESVGVSGQGTTGLHVRGVGKGNGVDYFSAYFEYDQDDNLSTSNGPFARIAGKDVDYFTGGGAARRDVTYGGYFDANTSTTDYVFVGARNNNTSYKVLGGGSLSTMVEDRNGNNRILHATETPEILFEDFGTGKLVNGEAYIEIDELMSDHIFVDESHPMKVFIQLEGDCKGVYVTEKTKNGFKVKELQNGRSNVSFSWNMVANRADTIEKDGTIASKHVDVRFPIGPKKLNQEKSVEKKYEIEMK</sequence>
<organism evidence="2 3">
    <name type="scientific">Flavobacterium aquaticum</name>
    <dbReference type="NCBI Taxonomy" id="1236486"/>
    <lineage>
        <taxon>Bacteria</taxon>
        <taxon>Pseudomonadati</taxon>
        <taxon>Bacteroidota</taxon>
        <taxon>Flavobacteriia</taxon>
        <taxon>Flavobacteriales</taxon>
        <taxon>Flavobacteriaceae</taxon>
        <taxon>Flavobacterium</taxon>
    </lineage>
</organism>
<dbReference type="AlphaFoldDB" id="A0A327YVD8"/>
<dbReference type="Proteomes" id="UP000249620">
    <property type="component" value="Unassembled WGS sequence"/>
</dbReference>
<dbReference type="OrthoDB" id="1430919at2"/>
<accession>A0A327YVD8</accession>
<dbReference type="EMBL" id="QLMI01000002">
    <property type="protein sequence ID" value="RAK24316.1"/>
    <property type="molecule type" value="Genomic_DNA"/>
</dbReference>
<gene>
    <name evidence="2" type="ORF">B0I03_102171</name>
</gene>
<feature type="chain" id="PRO_5016324507" evidence="1">
    <location>
        <begin position="20"/>
        <end position="488"/>
    </location>
</feature>
<name>A0A327YVD8_9FLAO</name>
<reference evidence="2 3" key="1">
    <citation type="submission" date="2018-06" db="EMBL/GenBank/DDBJ databases">
        <title>Genomic Encyclopedia of Type Strains, Phase III (KMG-III): the genomes of soil and plant-associated and newly described type strains.</title>
        <authorList>
            <person name="Whitman W."/>
        </authorList>
    </citation>
    <scope>NUCLEOTIDE SEQUENCE [LARGE SCALE GENOMIC DNA]</scope>
    <source>
        <strain evidence="2 3">CGMCC 1.12398</strain>
    </source>
</reference>